<keyword evidence="2" id="KW-1185">Reference proteome</keyword>
<organism evidence="1 2">
    <name type="scientific">Eretmocerus hayati</name>
    <dbReference type="NCBI Taxonomy" id="131215"/>
    <lineage>
        <taxon>Eukaryota</taxon>
        <taxon>Metazoa</taxon>
        <taxon>Ecdysozoa</taxon>
        <taxon>Arthropoda</taxon>
        <taxon>Hexapoda</taxon>
        <taxon>Insecta</taxon>
        <taxon>Pterygota</taxon>
        <taxon>Neoptera</taxon>
        <taxon>Endopterygota</taxon>
        <taxon>Hymenoptera</taxon>
        <taxon>Apocrita</taxon>
        <taxon>Proctotrupomorpha</taxon>
        <taxon>Chalcidoidea</taxon>
        <taxon>Aphelinidae</taxon>
        <taxon>Aphelininae</taxon>
        <taxon>Eretmocerus</taxon>
    </lineage>
</organism>
<protein>
    <submittedName>
        <fullName evidence="1">Uncharacterized protein</fullName>
    </submittedName>
</protein>
<dbReference type="EMBL" id="CM056743">
    <property type="protein sequence ID" value="KAJ8671723.1"/>
    <property type="molecule type" value="Genomic_DNA"/>
</dbReference>
<proteinExistence type="predicted"/>
<sequence>MYMKLKELSDGNPTNDNLNWVVQLKIILKRAEHSYLWQLQDPVAIIKPLPNIEGVFSRTSWHEDIASALSSGYCPMYKTIGDLPDSLTCEDYIMENHPLSHSRALASCRLAGELFLKFNVRSTSHRIIQTETCFSCNFGAQKTLLHMFNECPAYSSYRTKYLKDYNVLIILSRGLPEDMSNLFHFMTNMLKARSFTVNDCLS</sequence>
<reference evidence="1" key="1">
    <citation type="submission" date="2023-04" db="EMBL/GenBank/DDBJ databases">
        <title>A chromosome-level genome assembly of the parasitoid wasp Eretmocerus hayati.</title>
        <authorList>
            <person name="Zhong Y."/>
            <person name="Liu S."/>
            <person name="Liu Y."/>
        </authorList>
    </citation>
    <scope>NUCLEOTIDE SEQUENCE</scope>
    <source>
        <strain evidence="1">ZJU_SS_LIU_2023</strain>
    </source>
</reference>
<evidence type="ECO:0000313" key="1">
    <source>
        <dbReference type="EMBL" id="KAJ8671723.1"/>
    </source>
</evidence>
<accession>A0ACC2NKJ9</accession>
<gene>
    <name evidence="1" type="ORF">QAD02_002982</name>
</gene>
<name>A0ACC2NKJ9_9HYME</name>
<comment type="caution">
    <text evidence="1">The sequence shown here is derived from an EMBL/GenBank/DDBJ whole genome shotgun (WGS) entry which is preliminary data.</text>
</comment>
<dbReference type="Proteomes" id="UP001239111">
    <property type="component" value="Chromosome 3"/>
</dbReference>
<evidence type="ECO:0000313" key="2">
    <source>
        <dbReference type="Proteomes" id="UP001239111"/>
    </source>
</evidence>